<name>R4WT23_9BURK</name>
<evidence type="ECO:0000313" key="1">
    <source>
        <dbReference type="EMBL" id="BAN27732.1"/>
    </source>
</evidence>
<dbReference type="OrthoDB" id="9132681at2"/>
<dbReference type="RefSeq" id="WP_016348441.1">
    <property type="nucleotide sequence ID" value="NC_021289.1"/>
</dbReference>
<dbReference type="EMBL" id="AP013061">
    <property type="protein sequence ID" value="BAN27733.1"/>
    <property type="molecule type" value="Genomic_DNA"/>
</dbReference>
<proteinExistence type="predicted"/>
<evidence type="ECO:0000313" key="2">
    <source>
        <dbReference type="EMBL" id="BAN27733.1"/>
    </source>
</evidence>
<dbReference type="HOGENOM" id="CLU_2506309_0_0_4"/>
<organism evidence="2 3">
    <name type="scientific">Caballeronia insecticola</name>
    <dbReference type="NCBI Taxonomy" id="758793"/>
    <lineage>
        <taxon>Bacteria</taxon>
        <taxon>Pseudomonadati</taxon>
        <taxon>Pseudomonadota</taxon>
        <taxon>Betaproteobacteria</taxon>
        <taxon>Burkholderiales</taxon>
        <taxon>Burkholderiaceae</taxon>
        <taxon>Caballeronia</taxon>
    </lineage>
</organism>
<reference evidence="2 3" key="1">
    <citation type="journal article" date="2013" name="Genome Announc.">
        <title>Complete Genome Sequence of Burkholderia sp. Strain RPE64, Bacterial Symbiont of the Bean Bug Riptortus pedestris.</title>
        <authorList>
            <person name="Shibata T.F."/>
            <person name="Maeda T."/>
            <person name="Nikoh N."/>
            <person name="Yamaguchi K."/>
            <person name="Oshima K."/>
            <person name="Hattori M."/>
            <person name="Nishiyama T."/>
            <person name="Hasebe M."/>
            <person name="Fukatsu T."/>
            <person name="Kikuchi Y."/>
            <person name="Shigenobu S."/>
        </authorList>
    </citation>
    <scope>NUCLEOTIDE SEQUENCE [LARGE SCALE GENOMIC DNA]</scope>
    <source>
        <plasmid evidence="2 3">p1</plasmid>
    </source>
</reference>
<dbReference type="KEGG" id="buo:BRPE64_DCDS07960"/>
<dbReference type="KEGG" id="buo:BRPE64_DCDS07970"/>
<sequence length="93" mass="9555">MLKIDNIANSKDLDRAEMEAITGGTNIFPVGGNVFQNNGINANAQVGGVSFASPQTNVAPVTQVDASQHTNVDLKNITESLTSVGSALGGVKL</sequence>
<geneLocation type="plasmid" evidence="2 3">
    <name>p1</name>
</geneLocation>
<dbReference type="PATRIC" id="fig|758793.3.peg.5941"/>
<dbReference type="AlphaFoldDB" id="R4WT23"/>
<dbReference type="Proteomes" id="UP000013966">
    <property type="component" value="Plasmid p1"/>
</dbReference>
<evidence type="ECO:0000313" key="3">
    <source>
        <dbReference type="Proteomes" id="UP000013966"/>
    </source>
</evidence>
<accession>R4WT23</accession>
<dbReference type="EMBL" id="AP013061">
    <property type="protein sequence ID" value="BAN27732.1"/>
    <property type="molecule type" value="Genomic_DNA"/>
</dbReference>
<protein>
    <submittedName>
        <fullName evidence="2">Uncharacterized protein</fullName>
    </submittedName>
</protein>
<reference evidence="2 3" key="3">
    <citation type="journal article" date="2018" name="Int. J. Syst. Evol. Microbiol.">
        <title>Burkholderia insecticola sp. nov., a gut symbiotic bacterium of the bean bug Riptortus pedestris.</title>
        <authorList>
            <person name="Takeshita K."/>
            <person name="Tamaki H."/>
            <person name="Ohbayashi T."/>
            <person name="Meng X.-Y."/>
            <person name="Sone T."/>
            <person name="Mitani Y."/>
            <person name="Peeters C."/>
            <person name="Kikuchi Y."/>
            <person name="Vandamme P."/>
        </authorList>
    </citation>
    <scope>NUCLEOTIDE SEQUENCE [LARGE SCALE GENOMIC DNA]</scope>
    <source>
        <strain evidence="2">RPE64</strain>
        <plasmid evidence="2 3">p1</plasmid>
    </source>
</reference>
<keyword evidence="2" id="KW-0614">Plasmid</keyword>
<reference evidence="2" key="2">
    <citation type="submission" date="2013-05" db="EMBL/GenBank/DDBJ databases">
        <authorList>
            <person name="Shibata F.T."/>
            <person name="Maeda T."/>
            <person name="Kikuchi Y."/>
            <person name="Nikoh N."/>
            <person name="Yamaguchi K."/>
            <person name="Oshima K."/>
            <person name="Hattori M."/>
            <person name="Nishiyama T."/>
            <person name="Hasebe M."/>
            <person name="Fukatsu T."/>
            <person name="Shigenobu S."/>
        </authorList>
    </citation>
    <scope>NUCLEOTIDE SEQUENCE</scope>
    <source>
        <strain evidence="2">RPE64</strain>
        <plasmid evidence="2">p1</plasmid>
    </source>
</reference>
<gene>
    <name evidence="1" type="ORF">BRPE64_DCDS07960</name>
    <name evidence="2" type="ORF">BRPE64_DCDS07970</name>
</gene>
<keyword evidence="3" id="KW-1185">Reference proteome</keyword>